<evidence type="ECO:0000256" key="2">
    <source>
        <dbReference type="ARBA" id="ARBA00022679"/>
    </source>
</evidence>
<feature type="compositionally biased region" description="Low complexity" evidence="3">
    <location>
        <begin position="62"/>
        <end position="73"/>
    </location>
</feature>
<keyword evidence="2" id="KW-0808">Transferase</keyword>
<feature type="non-terminal residue" evidence="4">
    <location>
        <position position="1"/>
    </location>
</feature>
<dbReference type="STRING" id="1358809.S7W862"/>
<dbReference type="InParanoid" id="S7W862"/>
<reference evidence="5" key="1">
    <citation type="journal article" date="2013" name="PLoS Genet.">
        <title>The genome of Spraguea lophii and the basis of host-microsporidian interactions.</title>
        <authorList>
            <person name="Campbell S.E."/>
            <person name="Williams T.A."/>
            <person name="Yousuf A."/>
            <person name="Soanes D.M."/>
            <person name="Paszkiewicz K.H."/>
            <person name="Williams B.A.P."/>
        </authorList>
    </citation>
    <scope>NUCLEOTIDE SEQUENCE [LARGE SCALE GENOMIC DNA]</scope>
    <source>
        <strain evidence="5">42_110</strain>
    </source>
</reference>
<dbReference type="SUPFAM" id="SSF64005">
    <property type="entry name" value="Undecaprenyl diphosphate synthase"/>
    <property type="match status" value="1"/>
</dbReference>
<dbReference type="PROSITE" id="PS01066">
    <property type="entry name" value="UPP_SYNTHASE"/>
    <property type="match status" value="1"/>
</dbReference>
<feature type="region of interest" description="Disordered" evidence="3">
    <location>
        <begin position="49"/>
        <end position="73"/>
    </location>
</feature>
<evidence type="ECO:0000256" key="1">
    <source>
        <dbReference type="ARBA" id="ARBA00005432"/>
    </source>
</evidence>
<name>S7W862_SPRLO</name>
<dbReference type="GO" id="GO:1904423">
    <property type="term" value="C:dehydrodolichyl diphosphate synthase complex"/>
    <property type="evidence" value="ECO:0007669"/>
    <property type="project" value="TreeGrafter"/>
</dbReference>
<dbReference type="HOGENOM" id="CLU_1051966_0_0_1"/>
<gene>
    <name evidence="4" type="ORF">SLOPH_2041</name>
</gene>
<dbReference type="PANTHER" id="PTHR10291:SF43">
    <property type="entry name" value="DEHYDRODOLICHYL DIPHOSPHATE SYNTHASE COMPLEX SUBUNIT DHDDS"/>
    <property type="match status" value="1"/>
</dbReference>
<dbReference type="InterPro" id="IPR018520">
    <property type="entry name" value="UPP_synth-like_CS"/>
</dbReference>
<dbReference type="InterPro" id="IPR001441">
    <property type="entry name" value="UPP_synth-like"/>
</dbReference>
<proteinExistence type="inferred from homology"/>
<dbReference type="FunCoup" id="S7W862">
    <property type="interactions" value="135"/>
</dbReference>
<dbReference type="GO" id="GO:0016020">
    <property type="term" value="C:membrane"/>
    <property type="evidence" value="ECO:0007669"/>
    <property type="project" value="TreeGrafter"/>
</dbReference>
<dbReference type="OrthoDB" id="4173905at2759"/>
<dbReference type="GO" id="GO:0005783">
    <property type="term" value="C:endoplasmic reticulum"/>
    <property type="evidence" value="ECO:0007669"/>
    <property type="project" value="TreeGrafter"/>
</dbReference>
<comment type="caution">
    <text evidence="4">The sequence shown here is derived from an EMBL/GenBank/DDBJ whole genome shotgun (WGS) entry which is preliminary data.</text>
</comment>
<dbReference type="GO" id="GO:0016094">
    <property type="term" value="P:polyprenol biosynthetic process"/>
    <property type="evidence" value="ECO:0007669"/>
    <property type="project" value="TreeGrafter"/>
</dbReference>
<protein>
    <submittedName>
        <fullName evidence="4">Undecaprenyl diphosphate synthase</fullName>
    </submittedName>
</protein>
<evidence type="ECO:0000313" key="5">
    <source>
        <dbReference type="Proteomes" id="UP000014978"/>
    </source>
</evidence>
<accession>S7W862</accession>
<keyword evidence="5" id="KW-1185">Reference proteome</keyword>
<comment type="similarity">
    <text evidence="1">Belongs to the UPP synthase family.</text>
</comment>
<dbReference type="GO" id="GO:0045547">
    <property type="term" value="F:ditrans,polycis-polyprenyl diphosphate synthase [(2E,6E)-farnesyl diphosphate specific] activity"/>
    <property type="evidence" value="ECO:0007669"/>
    <property type="project" value="TreeGrafter"/>
</dbReference>
<dbReference type="AlphaFoldDB" id="S7W862"/>
<feature type="compositionally biased region" description="Basic and acidic residues" evidence="3">
    <location>
        <begin position="49"/>
        <end position="61"/>
    </location>
</feature>
<dbReference type="Pfam" id="PF01255">
    <property type="entry name" value="Prenyltransf"/>
    <property type="match status" value="2"/>
</dbReference>
<dbReference type="GO" id="GO:0005811">
    <property type="term" value="C:lipid droplet"/>
    <property type="evidence" value="ECO:0007669"/>
    <property type="project" value="TreeGrafter"/>
</dbReference>
<dbReference type="Proteomes" id="UP000014978">
    <property type="component" value="Unassembled WGS sequence"/>
</dbReference>
<evidence type="ECO:0000313" key="4">
    <source>
        <dbReference type="EMBL" id="EPR77917.1"/>
    </source>
</evidence>
<dbReference type="EMBL" id="ATCN01001139">
    <property type="protein sequence ID" value="EPR77917.1"/>
    <property type="molecule type" value="Genomic_DNA"/>
</dbReference>
<organism evidence="4 5">
    <name type="scientific">Spraguea lophii (strain 42_110)</name>
    <name type="common">Microsporidian parasite</name>
    <dbReference type="NCBI Taxonomy" id="1358809"/>
    <lineage>
        <taxon>Eukaryota</taxon>
        <taxon>Fungi</taxon>
        <taxon>Fungi incertae sedis</taxon>
        <taxon>Microsporidia</taxon>
        <taxon>Spragueidae</taxon>
        <taxon>Spraguea</taxon>
    </lineage>
</organism>
<dbReference type="Gene3D" id="3.40.1180.10">
    <property type="entry name" value="Decaprenyl diphosphate synthase-like"/>
    <property type="match status" value="2"/>
</dbReference>
<sequence length="265" mass="30565">NKNIKIAFICDGNRRYNKKYYNKSVICDGKDVISNSKCVIDGISDNRDGNRNGRDTEDKENNYNTTNTNNNTTNNKITITNNNTSTITTSTSTTTKIEGIKTIIMLSKLCKSIGIKEVSFFVLATKNYCRVSNELNILYNNIFYNKIFNIMGRIKFYGIFNKKIEKKFKDLEMRNLEDGFLVNFMFGYSSKYEIENNIKGVDIPDIIIRTGGEKRLSDFMLYGAAKGCFIEFVDILWPELSNLHMVMIICKMMVEKLLLTNNYNR</sequence>
<dbReference type="VEuPathDB" id="MicrosporidiaDB:SLOPH_2041"/>
<evidence type="ECO:0000256" key="3">
    <source>
        <dbReference type="SAM" id="MobiDB-lite"/>
    </source>
</evidence>
<dbReference type="InterPro" id="IPR036424">
    <property type="entry name" value="UPP_synth-like_sf"/>
</dbReference>
<dbReference type="PANTHER" id="PTHR10291">
    <property type="entry name" value="DEHYDRODOLICHYL DIPHOSPHATE SYNTHASE FAMILY MEMBER"/>
    <property type="match status" value="1"/>
</dbReference>